<feature type="signal peptide" evidence="1">
    <location>
        <begin position="1"/>
        <end position="22"/>
    </location>
</feature>
<keyword evidence="1" id="KW-0732">Signal</keyword>
<evidence type="ECO:0000313" key="3">
    <source>
        <dbReference type="Proteomes" id="UP000321079"/>
    </source>
</evidence>
<accession>A0A511B345</accession>
<evidence type="ECO:0000256" key="1">
    <source>
        <dbReference type="SAM" id="SignalP"/>
    </source>
</evidence>
<evidence type="ECO:0000313" key="2">
    <source>
        <dbReference type="EMBL" id="GEK94860.1"/>
    </source>
</evidence>
<proteinExistence type="predicted"/>
<protein>
    <recommendedName>
        <fullName evidence="4">DUF4412 domain-containing protein</fullName>
    </recommendedName>
</protein>
<feature type="chain" id="PRO_5021957834" description="DUF4412 domain-containing protein" evidence="1">
    <location>
        <begin position="23"/>
        <end position="199"/>
    </location>
</feature>
<sequence length="199" mass="21031">MLSAGIAVVGGLLIAFAHPVCAEDAASPSASADSEAPFVTPLHDADITYVLTTGPSGGHLRQRMRWTSALWRQRVETEGSATVMLTDYRTHTLMVLDRTNHTATVTPAPGTGFAAPGTPATGTWRRVGQGHIAGEACTIWDSVDSDSRLTTFCYTDDGLMLGAVHGGKPVVEAVSVSRAPQPVMIFDPPPGYHRADLPH</sequence>
<reference evidence="2 3" key="1">
    <citation type="submission" date="2019-07" db="EMBL/GenBank/DDBJ databases">
        <title>Whole genome shotgun sequence of Gluconobacter kanchanaburiensis NBRC 103587.</title>
        <authorList>
            <person name="Hosoyama A."/>
            <person name="Uohara A."/>
            <person name="Ohji S."/>
            <person name="Ichikawa N."/>
        </authorList>
    </citation>
    <scope>NUCLEOTIDE SEQUENCE [LARGE SCALE GENOMIC DNA]</scope>
    <source>
        <strain evidence="2 3">NBRC 103587</strain>
    </source>
</reference>
<dbReference type="EMBL" id="BJVA01000001">
    <property type="protein sequence ID" value="GEK94860.1"/>
    <property type="molecule type" value="Genomic_DNA"/>
</dbReference>
<dbReference type="AlphaFoldDB" id="A0A511B345"/>
<comment type="caution">
    <text evidence="2">The sequence shown here is derived from an EMBL/GenBank/DDBJ whole genome shotgun (WGS) entry which is preliminary data.</text>
</comment>
<name>A0A511B345_9PROT</name>
<gene>
    <name evidence="2" type="ORF">GKA01_00570</name>
</gene>
<organism evidence="2 3">
    <name type="scientific">Gluconobacter kanchanaburiensis NBRC 103587</name>
    <dbReference type="NCBI Taxonomy" id="1307948"/>
    <lineage>
        <taxon>Bacteria</taxon>
        <taxon>Pseudomonadati</taxon>
        <taxon>Pseudomonadota</taxon>
        <taxon>Alphaproteobacteria</taxon>
        <taxon>Acetobacterales</taxon>
        <taxon>Acetobacteraceae</taxon>
        <taxon>Gluconobacter</taxon>
    </lineage>
</organism>
<evidence type="ECO:0008006" key="4">
    <source>
        <dbReference type="Google" id="ProtNLM"/>
    </source>
</evidence>
<keyword evidence="3" id="KW-1185">Reference proteome</keyword>
<dbReference type="Proteomes" id="UP000321079">
    <property type="component" value="Unassembled WGS sequence"/>
</dbReference>